<evidence type="ECO:0000256" key="2">
    <source>
        <dbReference type="ARBA" id="ARBA00022723"/>
    </source>
</evidence>
<dbReference type="InterPro" id="IPR052173">
    <property type="entry name" value="Beta-lactam_resp_regulator"/>
</dbReference>
<comment type="cofactor">
    <cofactor evidence="6">
        <name>Zn(2+)</name>
        <dbReference type="ChEBI" id="CHEBI:29105"/>
    </cofactor>
    <text evidence="6">Binds 1 zinc ion per subunit.</text>
</comment>
<keyword evidence="4 6" id="KW-0862">Zinc</keyword>
<dbReference type="PANTHER" id="PTHR34978:SF3">
    <property type="entry name" value="SLR0241 PROTEIN"/>
    <property type="match status" value="1"/>
</dbReference>
<gene>
    <name evidence="9" type="ORF">ACFO6S_07075</name>
</gene>
<evidence type="ECO:0000256" key="6">
    <source>
        <dbReference type="RuleBase" id="RU003983"/>
    </source>
</evidence>
<evidence type="ECO:0000256" key="3">
    <source>
        <dbReference type="ARBA" id="ARBA00022801"/>
    </source>
</evidence>
<evidence type="ECO:0000256" key="5">
    <source>
        <dbReference type="ARBA" id="ARBA00023049"/>
    </source>
</evidence>
<organism evidence="9 10">
    <name type="scientific">Rhodococcus kronopolitis</name>
    <dbReference type="NCBI Taxonomy" id="1460226"/>
    <lineage>
        <taxon>Bacteria</taxon>
        <taxon>Bacillati</taxon>
        <taxon>Actinomycetota</taxon>
        <taxon>Actinomycetes</taxon>
        <taxon>Mycobacteriales</taxon>
        <taxon>Nocardiaceae</taxon>
        <taxon>Rhodococcus</taxon>
    </lineage>
</organism>
<evidence type="ECO:0000313" key="10">
    <source>
        <dbReference type="Proteomes" id="UP001595914"/>
    </source>
</evidence>
<dbReference type="RefSeq" id="WP_378415439.1">
    <property type="nucleotide sequence ID" value="NZ_JBHSFO010000003.1"/>
</dbReference>
<keyword evidence="1 6" id="KW-0645">Protease</keyword>
<proteinExistence type="inferred from homology"/>
<dbReference type="Proteomes" id="UP001595914">
    <property type="component" value="Unassembled WGS sequence"/>
</dbReference>
<evidence type="ECO:0000259" key="8">
    <source>
        <dbReference type="Pfam" id="PF01435"/>
    </source>
</evidence>
<dbReference type="Gene3D" id="3.30.2010.10">
    <property type="entry name" value="Metalloproteases ('zincins'), catalytic domain"/>
    <property type="match status" value="1"/>
</dbReference>
<feature type="domain" description="Peptidase M48" evidence="8">
    <location>
        <begin position="141"/>
        <end position="197"/>
    </location>
</feature>
<feature type="transmembrane region" description="Helical" evidence="7">
    <location>
        <begin position="87"/>
        <end position="110"/>
    </location>
</feature>
<reference evidence="10" key="1">
    <citation type="journal article" date="2019" name="Int. J. Syst. Evol. Microbiol.">
        <title>The Global Catalogue of Microorganisms (GCM) 10K type strain sequencing project: providing services to taxonomists for standard genome sequencing and annotation.</title>
        <authorList>
            <consortium name="The Broad Institute Genomics Platform"/>
            <consortium name="The Broad Institute Genome Sequencing Center for Infectious Disease"/>
            <person name="Wu L."/>
            <person name="Ma J."/>
        </authorList>
    </citation>
    <scope>NUCLEOTIDE SEQUENCE [LARGE SCALE GENOMIC DNA]</scope>
    <source>
        <strain evidence="10">CCUG 54520</strain>
    </source>
</reference>
<keyword evidence="5 6" id="KW-0482">Metalloprotease</keyword>
<dbReference type="Pfam" id="PF01435">
    <property type="entry name" value="Peptidase_M48"/>
    <property type="match status" value="1"/>
</dbReference>
<dbReference type="EMBL" id="JBHSFO010000003">
    <property type="protein sequence ID" value="MFC4603442.1"/>
    <property type="molecule type" value="Genomic_DNA"/>
</dbReference>
<evidence type="ECO:0000256" key="7">
    <source>
        <dbReference type="SAM" id="Phobius"/>
    </source>
</evidence>
<comment type="similarity">
    <text evidence="6">Belongs to the peptidase M48 family.</text>
</comment>
<evidence type="ECO:0000313" key="9">
    <source>
        <dbReference type="EMBL" id="MFC4603442.1"/>
    </source>
</evidence>
<dbReference type="CDD" id="cd07326">
    <property type="entry name" value="M56_BlaR1_MecR1_like"/>
    <property type="match status" value="1"/>
</dbReference>
<keyword evidence="7" id="KW-1133">Transmembrane helix</keyword>
<keyword evidence="3 6" id="KW-0378">Hydrolase</keyword>
<keyword evidence="7" id="KW-0472">Membrane</keyword>
<keyword evidence="2" id="KW-0479">Metal-binding</keyword>
<feature type="transmembrane region" description="Helical" evidence="7">
    <location>
        <begin position="36"/>
        <end position="58"/>
    </location>
</feature>
<keyword evidence="10" id="KW-1185">Reference proteome</keyword>
<feature type="transmembrane region" description="Helical" evidence="7">
    <location>
        <begin position="288"/>
        <end position="311"/>
    </location>
</feature>
<sequence>MIAAIGLLVAAAVLGFAAPHWLGRLAAPHRHPRVALAAWLTSQALFVGVVAAVPLVLWVRPGDRWHLLPASTLSCVAALRENGTVPWLLAVEAALWAVGLLLAGRIVLVVSRGLRRHRRVTEEHASVLRLVGRRDPADGDDVVHLVGPGVAAYSIGGRSPAIVLGTGVVDLEPPTRAAVLAHERAHLRGRHHLLVAWADSLRAAVPAVPLARVGATWVRVLVELSADRQAAASCGPSAVCAALERWHDEPGGSRPVPTPAAGFVEDRVVWLSGLRDPRRGARALDYPLALTLSALPVLGTVPVVVAALAAYCAMLGA</sequence>
<dbReference type="InterPro" id="IPR001915">
    <property type="entry name" value="Peptidase_M48"/>
</dbReference>
<comment type="caution">
    <text evidence="9">The sequence shown here is derived from an EMBL/GenBank/DDBJ whole genome shotgun (WGS) entry which is preliminary data.</text>
</comment>
<evidence type="ECO:0000256" key="4">
    <source>
        <dbReference type="ARBA" id="ARBA00022833"/>
    </source>
</evidence>
<evidence type="ECO:0000256" key="1">
    <source>
        <dbReference type="ARBA" id="ARBA00022670"/>
    </source>
</evidence>
<name>A0ABV9FSF0_9NOCA</name>
<dbReference type="PANTHER" id="PTHR34978">
    <property type="entry name" value="POSSIBLE SENSOR-TRANSDUCER PROTEIN BLAR"/>
    <property type="match status" value="1"/>
</dbReference>
<accession>A0ABV9FSF0</accession>
<keyword evidence="7" id="KW-0812">Transmembrane</keyword>
<protein>
    <submittedName>
        <fullName evidence="9">M56 family metallopeptidase</fullName>
    </submittedName>
</protein>